<dbReference type="AlphaFoldDB" id="A0A942ULG0"/>
<feature type="transmembrane region" description="Helical" evidence="8">
    <location>
        <begin position="189"/>
        <end position="206"/>
    </location>
</feature>
<evidence type="ECO:0000313" key="9">
    <source>
        <dbReference type="EMBL" id="MBS4222875.1"/>
    </source>
</evidence>
<sequence length="364" mass="40858">MRNKKEITKFQLAFVIIQAQIGVGVISLPYEISRYAKGDSWISVLLAGLIVQGIIVLMWILMNRFPSRNFFEVLQILLGKFLGKIAALFYCIYFILLGSTALATYGYILQIWMLPLTPTWILLLLMALVGIYTVKEDLRIMARFFVLASVVLIVFLALSAFALKNANFTNILPIGSSGFSSIIQGIKPAFYSFLGFEILMIIFPFIQSSRGEILKAASIANLFVTLFYTFLVLISLLLFSQKEMKLTPDPIFYSIKSISFKIIERPDLLFTSMWIVLVATTFMNILYCASSGLTFVMNAKETKKFVFVSATACFLISVIFKGKFEIASIAKIISQLGIIFVIIIPICLLLISLIFTKKRGADSQ</sequence>
<evidence type="ECO:0000256" key="5">
    <source>
        <dbReference type="ARBA" id="ARBA00022692"/>
    </source>
</evidence>
<comment type="similarity">
    <text evidence="2">Belongs to the amino acid-polyamine-organocation (APC) superfamily. Spore germination protein (SGP) (TC 2.A.3.9) family.</text>
</comment>
<dbReference type="RefSeq" id="WP_213097935.1">
    <property type="nucleotide sequence ID" value="NZ_JAGYPN010000002.1"/>
</dbReference>
<dbReference type="NCBIfam" id="TIGR00912">
    <property type="entry name" value="2A0309"/>
    <property type="match status" value="1"/>
</dbReference>
<keyword evidence="4" id="KW-0309">Germination</keyword>
<comment type="caution">
    <text evidence="9">The sequence shown here is derived from an EMBL/GenBank/DDBJ whole genome shotgun (WGS) entry which is preliminary data.</text>
</comment>
<dbReference type="PANTHER" id="PTHR34975">
    <property type="entry name" value="SPORE GERMINATION PROTEIN A2"/>
    <property type="match status" value="1"/>
</dbReference>
<evidence type="ECO:0000256" key="4">
    <source>
        <dbReference type="ARBA" id="ARBA00022544"/>
    </source>
</evidence>
<keyword evidence="7 8" id="KW-0472">Membrane</keyword>
<keyword evidence="10" id="KW-1185">Reference proteome</keyword>
<evidence type="ECO:0000256" key="8">
    <source>
        <dbReference type="SAM" id="Phobius"/>
    </source>
</evidence>
<evidence type="ECO:0000313" key="10">
    <source>
        <dbReference type="Proteomes" id="UP000676456"/>
    </source>
</evidence>
<evidence type="ECO:0000256" key="7">
    <source>
        <dbReference type="ARBA" id="ARBA00023136"/>
    </source>
</evidence>
<feature type="transmembrane region" description="Helical" evidence="8">
    <location>
        <begin position="144"/>
        <end position="163"/>
    </location>
</feature>
<dbReference type="InterPro" id="IPR004761">
    <property type="entry name" value="Spore_GerAB"/>
</dbReference>
<evidence type="ECO:0000256" key="3">
    <source>
        <dbReference type="ARBA" id="ARBA00022448"/>
    </source>
</evidence>
<dbReference type="EMBL" id="JAGYPN010000002">
    <property type="protein sequence ID" value="MBS4222875.1"/>
    <property type="molecule type" value="Genomic_DNA"/>
</dbReference>
<feature type="transmembrane region" description="Helical" evidence="8">
    <location>
        <begin position="81"/>
        <end position="105"/>
    </location>
</feature>
<dbReference type="Gene3D" id="1.20.1740.10">
    <property type="entry name" value="Amino acid/polyamine transporter I"/>
    <property type="match status" value="1"/>
</dbReference>
<name>A0A942ULG0_9BACI</name>
<feature type="transmembrane region" description="Helical" evidence="8">
    <location>
        <begin position="304"/>
        <end position="320"/>
    </location>
</feature>
<dbReference type="PANTHER" id="PTHR34975:SF2">
    <property type="entry name" value="SPORE GERMINATION PROTEIN A2"/>
    <property type="match status" value="1"/>
</dbReference>
<keyword evidence="5 8" id="KW-0812">Transmembrane</keyword>
<dbReference type="GO" id="GO:0009847">
    <property type="term" value="P:spore germination"/>
    <property type="evidence" value="ECO:0007669"/>
    <property type="project" value="InterPro"/>
</dbReference>
<evidence type="ECO:0000256" key="6">
    <source>
        <dbReference type="ARBA" id="ARBA00022989"/>
    </source>
</evidence>
<dbReference type="GO" id="GO:0016020">
    <property type="term" value="C:membrane"/>
    <property type="evidence" value="ECO:0007669"/>
    <property type="project" value="UniProtKB-SubCell"/>
</dbReference>
<feature type="transmembrane region" description="Helical" evidence="8">
    <location>
        <begin position="111"/>
        <end position="132"/>
    </location>
</feature>
<feature type="transmembrane region" description="Helical" evidence="8">
    <location>
        <begin position="332"/>
        <end position="355"/>
    </location>
</feature>
<feature type="transmembrane region" description="Helical" evidence="8">
    <location>
        <begin position="218"/>
        <end position="239"/>
    </location>
</feature>
<protein>
    <submittedName>
        <fullName evidence="9">GerAB/ArcD/ProY family transporter</fullName>
    </submittedName>
</protein>
<feature type="transmembrane region" description="Helical" evidence="8">
    <location>
        <begin position="42"/>
        <end position="61"/>
    </location>
</feature>
<organism evidence="9 10">
    <name type="scientific">Lederbergia citrea</name>
    <dbReference type="NCBI Taxonomy" id="2833581"/>
    <lineage>
        <taxon>Bacteria</taxon>
        <taxon>Bacillati</taxon>
        <taxon>Bacillota</taxon>
        <taxon>Bacilli</taxon>
        <taxon>Bacillales</taxon>
        <taxon>Bacillaceae</taxon>
        <taxon>Lederbergia</taxon>
    </lineage>
</organism>
<feature type="transmembrane region" description="Helical" evidence="8">
    <location>
        <begin position="274"/>
        <end position="297"/>
    </location>
</feature>
<evidence type="ECO:0000256" key="1">
    <source>
        <dbReference type="ARBA" id="ARBA00004141"/>
    </source>
</evidence>
<proteinExistence type="inferred from homology"/>
<accession>A0A942ULG0</accession>
<dbReference type="Proteomes" id="UP000676456">
    <property type="component" value="Unassembled WGS sequence"/>
</dbReference>
<comment type="subcellular location">
    <subcellularLocation>
        <location evidence="1">Membrane</location>
        <topology evidence="1">Multi-pass membrane protein</topology>
    </subcellularLocation>
</comment>
<gene>
    <name evidence="9" type="ORF">KHA91_09000</name>
</gene>
<feature type="transmembrane region" description="Helical" evidence="8">
    <location>
        <begin position="12"/>
        <end position="30"/>
    </location>
</feature>
<reference evidence="9 10" key="1">
    <citation type="submission" date="2021-05" db="EMBL/GenBank/DDBJ databases">
        <title>Novel Bacillus species.</title>
        <authorList>
            <person name="Liu G."/>
        </authorList>
    </citation>
    <scope>NUCLEOTIDE SEQUENCE [LARGE SCALE GENOMIC DNA]</scope>
    <source>
        <strain evidence="9 10">FJAT-49682</strain>
    </source>
</reference>
<dbReference type="PIRSF" id="PIRSF006060">
    <property type="entry name" value="AA_transporter"/>
    <property type="match status" value="1"/>
</dbReference>
<keyword evidence="6 8" id="KW-1133">Transmembrane helix</keyword>
<keyword evidence="3" id="KW-0813">Transport</keyword>
<dbReference type="Pfam" id="PF03845">
    <property type="entry name" value="Spore_permease"/>
    <property type="match status" value="1"/>
</dbReference>
<evidence type="ECO:0000256" key="2">
    <source>
        <dbReference type="ARBA" id="ARBA00007998"/>
    </source>
</evidence>